<gene>
    <name evidence="7" type="primary">rnhA</name>
    <name evidence="8" type="synonym">deoC</name>
    <name evidence="10" type="ORF">OD816_001538</name>
</gene>
<accession>A0AAE3P5C5</accession>
<keyword evidence="4 8" id="KW-0456">Lyase</keyword>
<dbReference type="GO" id="GO:0000287">
    <property type="term" value="F:magnesium ion binding"/>
    <property type="evidence" value="ECO:0007669"/>
    <property type="project" value="UniProtKB-UniRule"/>
</dbReference>
<evidence type="ECO:0000256" key="6">
    <source>
        <dbReference type="ARBA" id="ARBA00048791"/>
    </source>
</evidence>
<dbReference type="EC" id="4.1.2.4" evidence="8"/>
<proteinExistence type="inferred from homology"/>
<feature type="active site" description="Proton donor/acceptor" evidence="8">
    <location>
        <position position="93"/>
    </location>
</feature>
<keyword evidence="7" id="KW-0540">Nuclease</keyword>
<comment type="cofactor">
    <cofactor evidence="7">
        <name>Mg(2+)</name>
        <dbReference type="ChEBI" id="CHEBI:18420"/>
    </cofactor>
    <text evidence="7">Binds 1 Mg(2+) ion per subunit. May bind a second metal ion at a regulatory site, or after substrate binding.</text>
</comment>
<feature type="binding site" evidence="7">
    <location>
        <position position="274"/>
    </location>
    <ligand>
        <name>Mg(2+)</name>
        <dbReference type="ChEBI" id="CHEBI:18420"/>
        <label>1</label>
    </ligand>
</feature>
<protein>
    <recommendedName>
        <fullName evidence="7 8">Multifunctional fusion protein</fullName>
    </recommendedName>
    <domain>
        <recommendedName>
            <fullName evidence="8">Deoxyribose-phosphate aldolase</fullName>
            <shortName evidence="8">DERA</shortName>
            <ecNumber evidence="8">4.1.2.4</ecNumber>
        </recommendedName>
        <alternativeName>
            <fullName evidence="8">2-deoxy-D-ribose 5-phosphate aldolase</fullName>
        </alternativeName>
        <alternativeName>
            <fullName evidence="8">Phosphodeoxyriboaldolase</fullName>
            <shortName evidence="8">Deoxyriboaldolase</shortName>
        </alternativeName>
    </domain>
    <domain>
        <recommendedName>
            <fullName evidence="7">Ribonuclease H</fullName>
            <shortName evidence="7">RNase H</shortName>
            <ecNumber evidence="7">3.1.26.4</ecNumber>
        </recommendedName>
    </domain>
</protein>
<keyword evidence="7" id="KW-0255">Endonuclease</keyword>
<comment type="catalytic activity">
    <reaction evidence="6 8">
        <text>2-deoxy-D-ribose 5-phosphate = D-glyceraldehyde 3-phosphate + acetaldehyde</text>
        <dbReference type="Rhea" id="RHEA:12821"/>
        <dbReference type="ChEBI" id="CHEBI:15343"/>
        <dbReference type="ChEBI" id="CHEBI:59776"/>
        <dbReference type="ChEBI" id="CHEBI:62877"/>
        <dbReference type="EC" id="4.1.2.4"/>
    </reaction>
</comment>
<dbReference type="InterPro" id="IPR002156">
    <property type="entry name" value="RNaseH_domain"/>
</dbReference>
<comment type="catalytic activity">
    <reaction evidence="7">
        <text>Endonucleolytic cleavage to 5'-phosphomonoester.</text>
        <dbReference type="EC" id="3.1.26.4"/>
    </reaction>
</comment>
<dbReference type="Pfam" id="PF01791">
    <property type="entry name" value="DeoC"/>
    <property type="match status" value="1"/>
</dbReference>
<comment type="similarity">
    <text evidence="1 8">Belongs to the DeoC/FbaB aldolase family. DeoC type 1 subfamily.</text>
</comment>
<evidence type="ECO:0000256" key="3">
    <source>
        <dbReference type="ARBA" id="ARBA00022490"/>
    </source>
</evidence>
<feature type="active site" description="Schiff-base intermediate with acetaldehyde" evidence="8">
    <location>
        <position position="155"/>
    </location>
</feature>
<dbReference type="PANTHER" id="PTHR10889">
    <property type="entry name" value="DEOXYRIBOSE-PHOSPHATE ALDOLASE"/>
    <property type="match status" value="1"/>
</dbReference>
<dbReference type="HAMAP" id="MF_00114">
    <property type="entry name" value="DeoC_type1"/>
    <property type="match status" value="1"/>
</dbReference>
<dbReference type="PANTHER" id="PTHR10889:SF1">
    <property type="entry name" value="DEOXYRIBOSE-PHOSPHATE ALDOLASE"/>
    <property type="match status" value="1"/>
</dbReference>
<evidence type="ECO:0000256" key="4">
    <source>
        <dbReference type="ARBA" id="ARBA00023239"/>
    </source>
</evidence>
<dbReference type="GO" id="GO:0005737">
    <property type="term" value="C:cytoplasm"/>
    <property type="evidence" value="ECO:0007669"/>
    <property type="project" value="UniProtKB-SubCell"/>
</dbReference>
<dbReference type="EC" id="3.1.26.4" evidence="7"/>
<dbReference type="GO" id="GO:0016052">
    <property type="term" value="P:carbohydrate catabolic process"/>
    <property type="evidence" value="ECO:0007669"/>
    <property type="project" value="TreeGrafter"/>
</dbReference>
<feature type="binding site" evidence="7">
    <location>
        <position position="236"/>
    </location>
    <ligand>
        <name>Mg(2+)</name>
        <dbReference type="ChEBI" id="CHEBI:18420"/>
        <label>2</label>
    </ligand>
</feature>
<dbReference type="SUPFAM" id="SSF53098">
    <property type="entry name" value="Ribonuclease H-like"/>
    <property type="match status" value="1"/>
</dbReference>
<keyword evidence="5 8" id="KW-0704">Schiff base</keyword>
<dbReference type="CDD" id="cd09278">
    <property type="entry name" value="RNase_HI_prokaryote_like"/>
    <property type="match status" value="1"/>
</dbReference>
<dbReference type="InterPro" id="IPR022892">
    <property type="entry name" value="RNaseHI"/>
</dbReference>
<dbReference type="Proteomes" id="UP001144110">
    <property type="component" value="Unassembled WGS sequence"/>
</dbReference>
<evidence type="ECO:0000256" key="5">
    <source>
        <dbReference type="ARBA" id="ARBA00023270"/>
    </source>
</evidence>
<dbReference type="GO" id="GO:0003676">
    <property type="term" value="F:nucleic acid binding"/>
    <property type="evidence" value="ECO:0007669"/>
    <property type="project" value="InterPro"/>
</dbReference>
<dbReference type="GO" id="GO:0004139">
    <property type="term" value="F:deoxyribose-phosphate aldolase activity"/>
    <property type="evidence" value="ECO:0007669"/>
    <property type="project" value="UniProtKB-UniRule"/>
</dbReference>
<evidence type="ECO:0000256" key="8">
    <source>
        <dbReference type="HAMAP-Rule" id="MF_00114"/>
    </source>
</evidence>
<comment type="function">
    <text evidence="7">Endonuclease that specifically degrades the RNA of RNA-DNA hybrids.</text>
</comment>
<feature type="active site" description="Proton donor/acceptor" evidence="8">
    <location>
        <position position="184"/>
    </location>
</feature>
<dbReference type="InterPro" id="IPR013785">
    <property type="entry name" value="Aldolase_TIM"/>
</dbReference>
<comment type="subunit">
    <text evidence="2 7">Monomer.</text>
</comment>
<evidence type="ECO:0000259" key="9">
    <source>
        <dbReference type="PROSITE" id="PS50879"/>
    </source>
</evidence>
<dbReference type="Gene3D" id="3.30.420.10">
    <property type="entry name" value="Ribonuclease H-like superfamily/Ribonuclease H"/>
    <property type="match status" value="1"/>
</dbReference>
<comment type="subcellular location">
    <subcellularLocation>
        <location evidence="7">Cytoplasm</location>
    </subcellularLocation>
</comment>
<sequence>MFKPNSLASKIDYTYLVPAGTYKEFNEFLLKASKYSFRSLCVPPSLIPYIRDNFKNLNFKISSVAGFPLGFTLTETKLAEIEYLLELGVDEIDFVINLIWLKSKDYKKLEKELFSIRKIAENKVLKGIIETSYLQEADIKNAVEIFIFTGINFIKTSTGFAKRGASVEDIEIIKKFSKGRIKIKASGGIKTLRDTLSFLFAGADVIGTSSGYEIVKEMETQGKITSNLEEIELYVDGSSLGNPGPGGWAVLIKSGEKEEILSGGEPLATNNQMELKAVISALSHFKEPKILKIYTDSEYVIKGVTEWLPKWKKRGYITSDGKPVKNRELWEVLERLINFHQVKWEKVSAHSGNFYNEKVDKIAKESAKKWRKNF</sequence>
<evidence type="ECO:0000256" key="7">
    <source>
        <dbReference type="HAMAP-Rule" id="MF_00042"/>
    </source>
</evidence>
<reference evidence="10" key="1">
    <citation type="submission" date="2022-11" db="EMBL/GenBank/DDBJ databases">
        <title>Candidatus Alkanophaga archaea from heated hydrothermal vent sediment oxidize petroleum alkanes.</title>
        <authorList>
            <person name="Zehnle H."/>
            <person name="Laso-Perez R."/>
            <person name="Lipp J."/>
            <person name="Teske A."/>
            <person name="Wegener G."/>
        </authorList>
    </citation>
    <scope>NUCLEOTIDE SEQUENCE</scope>
    <source>
        <strain evidence="10">MCA70</strain>
    </source>
</reference>
<dbReference type="GO" id="GO:0009264">
    <property type="term" value="P:deoxyribonucleotide catabolic process"/>
    <property type="evidence" value="ECO:0007669"/>
    <property type="project" value="UniProtKB-UniRule"/>
</dbReference>
<dbReference type="GO" id="GO:0006018">
    <property type="term" value="P:2-deoxyribose 1-phosphate catabolic process"/>
    <property type="evidence" value="ECO:0007669"/>
    <property type="project" value="UniProtKB-UniRule"/>
</dbReference>
<dbReference type="CDD" id="cd00959">
    <property type="entry name" value="DeoC"/>
    <property type="match status" value="1"/>
</dbReference>
<feature type="domain" description="RNase H type-1" evidence="9">
    <location>
        <begin position="227"/>
        <end position="368"/>
    </location>
</feature>
<dbReference type="InterPro" id="IPR028581">
    <property type="entry name" value="DeoC_typeI"/>
</dbReference>
<feature type="binding site" evidence="7">
    <location>
        <position position="296"/>
    </location>
    <ligand>
        <name>Mg(2+)</name>
        <dbReference type="ChEBI" id="CHEBI:18420"/>
        <label>1</label>
    </ligand>
</feature>
<dbReference type="HAMAP" id="MF_00042">
    <property type="entry name" value="RNase_H"/>
    <property type="match status" value="1"/>
</dbReference>
<dbReference type="InterPro" id="IPR011343">
    <property type="entry name" value="DeoC"/>
</dbReference>
<feature type="binding site" evidence="7">
    <location>
        <position position="236"/>
    </location>
    <ligand>
        <name>Mg(2+)</name>
        <dbReference type="ChEBI" id="CHEBI:18420"/>
        <label>1</label>
    </ligand>
</feature>
<name>A0AAE3P5C5_9BACT</name>
<dbReference type="GO" id="GO:0006401">
    <property type="term" value="P:RNA catabolic process"/>
    <property type="evidence" value="ECO:0007669"/>
    <property type="project" value="UniProtKB-UniRule"/>
</dbReference>
<dbReference type="AlphaFoldDB" id="A0AAE3P5C5"/>
<dbReference type="PROSITE" id="PS50879">
    <property type="entry name" value="RNASE_H_1"/>
    <property type="match status" value="1"/>
</dbReference>
<dbReference type="SMART" id="SM01133">
    <property type="entry name" value="DeoC"/>
    <property type="match status" value="1"/>
</dbReference>
<dbReference type="InterPro" id="IPR012337">
    <property type="entry name" value="RNaseH-like_sf"/>
</dbReference>
<evidence type="ECO:0000256" key="1">
    <source>
        <dbReference type="ARBA" id="ARBA00010936"/>
    </source>
</evidence>
<comment type="function">
    <text evidence="8">Catalyzes a reversible aldol reaction between acetaldehyde and D-glyceraldehyde 3-phosphate to generate 2-deoxy-D-ribose 5-phosphate.</text>
</comment>
<dbReference type="NCBIfam" id="TIGR00126">
    <property type="entry name" value="deoC"/>
    <property type="match status" value="1"/>
</dbReference>
<evidence type="ECO:0000313" key="11">
    <source>
        <dbReference type="Proteomes" id="UP001144110"/>
    </source>
</evidence>
<keyword evidence="3 7" id="KW-0963">Cytoplasm</keyword>
<evidence type="ECO:0000313" key="10">
    <source>
        <dbReference type="EMBL" id="MDF2954293.1"/>
    </source>
</evidence>
<evidence type="ECO:0000256" key="2">
    <source>
        <dbReference type="ARBA" id="ARBA00011245"/>
    </source>
</evidence>
<comment type="similarity">
    <text evidence="7">Belongs to the RNase H family.</text>
</comment>
<dbReference type="NCBIfam" id="NF001236">
    <property type="entry name" value="PRK00203.1"/>
    <property type="match status" value="1"/>
</dbReference>
<dbReference type="InterPro" id="IPR036397">
    <property type="entry name" value="RNaseH_sf"/>
</dbReference>
<keyword evidence="7" id="KW-0460">Magnesium</keyword>
<comment type="pathway">
    <text evidence="8">Carbohydrate degradation; 2-deoxy-D-ribose 1-phosphate degradation; D-glyceraldehyde 3-phosphate and acetaldehyde from 2-deoxy-alpha-D-ribose 1-phosphate: step 2/2.</text>
</comment>
<feature type="binding site" evidence="7">
    <location>
        <position position="360"/>
    </location>
    <ligand>
        <name>Mg(2+)</name>
        <dbReference type="ChEBI" id="CHEBI:18420"/>
        <label>2</label>
    </ligand>
</feature>
<dbReference type="InterPro" id="IPR002915">
    <property type="entry name" value="DeoC/FbaB/LacD_aldolase"/>
</dbReference>
<organism evidence="10 11">
    <name type="scientific">Candidatus Thermodesulfobacterium syntrophicum</name>
    <dbReference type="NCBI Taxonomy" id="3060442"/>
    <lineage>
        <taxon>Bacteria</taxon>
        <taxon>Pseudomonadati</taxon>
        <taxon>Thermodesulfobacteriota</taxon>
        <taxon>Thermodesulfobacteria</taxon>
        <taxon>Thermodesulfobacteriales</taxon>
        <taxon>Thermodesulfobacteriaceae</taxon>
        <taxon>Thermodesulfobacterium</taxon>
    </lineage>
</organism>
<keyword evidence="7" id="KW-0479">Metal-binding</keyword>
<dbReference type="Pfam" id="PF00075">
    <property type="entry name" value="RNase_H"/>
    <property type="match status" value="1"/>
</dbReference>
<dbReference type="EMBL" id="JAPHEG010000009">
    <property type="protein sequence ID" value="MDF2954293.1"/>
    <property type="molecule type" value="Genomic_DNA"/>
</dbReference>
<dbReference type="SUPFAM" id="SSF51569">
    <property type="entry name" value="Aldolase"/>
    <property type="match status" value="1"/>
</dbReference>
<comment type="caution">
    <text evidence="10">The sequence shown here is derived from an EMBL/GenBank/DDBJ whole genome shotgun (WGS) entry which is preliminary data.</text>
</comment>
<dbReference type="Gene3D" id="3.20.20.70">
    <property type="entry name" value="Aldolase class I"/>
    <property type="match status" value="1"/>
</dbReference>
<dbReference type="GO" id="GO:0004523">
    <property type="term" value="F:RNA-DNA hybrid ribonuclease activity"/>
    <property type="evidence" value="ECO:0007669"/>
    <property type="project" value="UniProtKB-UniRule"/>
</dbReference>
<keyword evidence="7" id="KW-0378">Hydrolase</keyword>